<proteinExistence type="predicted"/>
<dbReference type="Proteomes" id="UP000765509">
    <property type="component" value="Unassembled WGS sequence"/>
</dbReference>
<accession>A0A9Q3FL10</accession>
<evidence type="ECO:0000313" key="2">
    <source>
        <dbReference type="EMBL" id="MBW0539525.1"/>
    </source>
</evidence>
<organism evidence="2 3">
    <name type="scientific">Austropuccinia psidii MF-1</name>
    <dbReference type="NCBI Taxonomy" id="1389203"/>
    <lineage>
        <taxon>Eukaryota</taxon>
        <taxon>Fungi</taxon>
        <taxon>Dikarya</taxon>
        <taxon>Basidiomycota</taxon>
        <taxon>Pucciniomycotina</taxon>
        <taxon>Pucciniomycetes</taxon>
        <taxon>Pucciniales</taxon>
        <taxon>Sphaerophragmiaceae</taxon>
        <taxon>Austropuccinia</taxon>
    </lineage>
</organism>
<protein>
    <submittedName>
        <fullName evidence="2">Uncharacterized protein</fullName>
    </submittedName>
</protein>
<dbReference type="AlphaFoldDB" id="A0A9Q3FL10"/>
<feature type="region of interest" description="Disordered" evidence="1">
    <location>
        <begin position="1"/>
        <end position="32"/>
    </location>
</feature>
<evidence type="ECO:0000313" key="3">
    <source>
        <dbReference type="Proteomes" id="UP000765509"/>
    </source>
</evidence>
<gene>
    <name evidence="2" type="ORF">O181_079240</name>
</gene>
<comment type="caution">
    <text evidence="2">The sequence shown here is derived from an EMBL/GenBank/DDBJ whole genome shotgun (WGS) entry which is preliminary data.</text>
</comment>
<keyword evidence="3" id="KW-1185">Reference proteome</keyword>
<reference evidence="2" key="1">
    <citation type="submission" date="2021-03" db="EMBL/GenBank/DDBJ databases">
        <title>Draft genome sequence of rust myrtle Austropuccinia psidii MF-1, a brazilian biotype.</title>
        <authorList>
            <person name="Quecine M.C."/>
            <person name="Pachon D.M.R."/>
            <person name="Bonatelli M.L."/>
            <person name="Correr F.H."/>
            <person name="Franceschini L.M."/>
            <person name="Leite T.F."/>
            <person name="Margarido G.R.A."/>
            <person name="Almeida C.A."/>
            <person name="Ferrarezi J.A."/>
            <person name="Labate C.A."/>
        </authorList>
    </citation>
    <scope>NUCLEOTIDE SEQUENCE</scope>
    <source>
        <strain evidence="2">MF-1</strain>
    </source>
</reference>
<name>A0A9Q3FL10_9BASI</name>
<dbReference type="EMBL" id="AVOT02044162">
    <property type="protein sequence ID" value="MBW0539525.1"/>
    <property type="molecule type" value="Genomic_DNA"/>
</dbReference>
<sequence>MEKQDFFQPQAEQVRPNDPEDVGLGERGKQEPEIVGNTSRISSPINRNITSTQNEHNVVEPESNLKSDQLWSEMFQFSVQNQEKFD</sequence>
<evidence type="ECO:0000256" key="1">
    <source>
        <dbReference type="SAM" id="MobiDB-lite"/>
    </source>
</evidence>